<gene>
    <name evidence="3" type="ORF">HMPREF9336_02141</name>
</gene>
<protein>
    <recommendedName>
        <fullName evidence="2">Pyridoxamine 5'-phosphate oxidase N-terminal domain-containing protein</fullName>
    </recommendedName>
</protein>
<sequence>MSTRYGQLAFGPGAVRRQEEVGSFVAYGAKLGSPDAGPDALEPQVQSMIRESWHFFLGSTTPSGWPYIQHRGGPQGFVHVLDERTLGFADVAGNRQFVTTGNVESDDRVALFFIDYVRKRRAKIYGRARVVEKADDPELLARLASVGEATLGKPERSFLVAVEAVDLNCPRHIEPLWPKASIDRMRELYQRDVEEAQAEAEQLRRRVAELEAQLRERSAS</sequence>
<dbReference type="EMBL" id="ACZI02000002">
    <property type="protein sequence ID" value="EFV12982.1"/>
    <property type="molecule type" value="Genomic_DNA"/>
</dbReference>
<feature type="domain" description="Pyridoxamine 5'-phosphate oxidase N-terminal" evidence="2">
    <location>
        <begin position="41"/>
        <end position="142"/>
    </location>
</feature>
<dbReference type="AlphaFoldDB" id="E5XRL9"/>
<dbReference type="PANTHER" id="PTHR42815">
    <property type="entry name" value="FAD-BINDING, PUTATIVE (AFU_ORTHOLOGUE AFUA_6G07600)-RELATED"/>
    <property type="match status" value="1"/>
</dbReference>
<feature type="coiled-coil region" evidence="1">
    <location>
        <begin position="179"/>
        <end position="220"/>
    </location>
</feature>
<dbReference type="eggNOG" id="COG3576">
    <property type="taxonomic scope" value="Bacteria"/>
</dbReference>
<dbReference type="STRING" id="679197.HMPREF9336_02141"/>
<reference evidence="3 4" key="1">
    <citation type="journal article" date="2011" name="Stand. Genomic Sci.">
        <title>High quality draft genome sequence of Segniliparus rugosus CDC 945(T)= (ATCC BAA-974(T)).</title>
        <authorList>
            <person name="Earl A.M."/>
            <person name="Desjardins C.A."/>
            <person name="Fitzgerald M.G."/>
            <person name="Arachchi H.M."/>
            <person name="Zeng Q."/>
            <person name="Mehta T."/>
            <person name="Griggs A."/>
            <person name="Birren B.W."/>
            <person name="Toney N.C."/>
            <person name="Carr J."/>
            <person name="Posey J."/>
            <person name="Butler W.R."/>
        </authorList>
    </citation>
    <scope>NUCLEOTIDE SEQUENCE [LARGE SCALE GENOMIC DNA]</scope>
    <source>
        <strain evidence="4">ATCC BAA-974 / DSM 45345 / CCUG 50838 / CIP 108380 / JCM 13579 / CDC 945</strain>
    </source>
</reference>
<dbReference type="Pfam" id="PF01243">
    <property type="entry name" value="PNPOx_N"/>
    <property type="match status" value="1"/>
</dbReference>
<evidence type="ECO:0000259" key="2">
    <source>
        <dbReference type="Pfam" id="PF01243"/>
    </source>
</evidence>
<name>E5XRL9_SEGRC</name>
<dbReference type="RefSeq" id="WP_007470226.1">
    <property type="nucleotide sequence ID" value="NZ_KI391953.1"/>
</dbReference>
<dbReference type="InterPro" id="IPR012349">
    <property type="entry name" value="Split_barrel_FMN-bd"/>
</dbReference>
<organism evidence="3 4">
    <name type="scientific">Segniliparus rugosus (strain ATCC BAA-974 / DSM 45345 / CCUG 50838 / CIP 108380 / JCM 13579 / CDC 945)</name>
    <dbReference type="NCBI Taxonomy" id="679197"/>
    <lineage>
        <taxon>Bacteria</taxon>
        <taxon>Bacillati</taxon>
        <taxon>Actinomycetota</taxon>
        <taxon>Actinomycetes</taxon>
        <taxon>Mycobacteriales</taxon>
        <taxon>Segniliparaceae</taxon>
        <taxon>Segniliparus</taxon>
    </lineage>
</organism>
<comment type="caution">
    <text evidence="3">The sequence shown here is derived from an EMBL/GenBank/DDBJ whole genome shotgun (WGS) entry which is preliminary data.</text>
</comment>
<evidence type="ECO:0000313" key="3">
    <source>
        <dbReference type="EMBL" id="EFV12982.1"/>
    </source>
</evidence>
<dbReference type="HOGENOM" id="CLU_098597_0_0_11"/>
<dbReference type="Proteomes" id="UP000004816">
    <property type="component" value="Unassembled WGS sequence"/>
</dbReference>
<evidence type="ECO:0000313" key="4">
    <source>
        <dbReference type="Proteomes" id="UP000004816"/>
    </source>
</evidence>
<keyword evidence="4" id="KW-1185">Reference proteome</keyword>
<dbReference type="OrthoDB" id="9786134at2"/>
<dbReference type="Gene3D" id="2.30.110.10">
    <property type="entry name" value="Electron Transport, Fmn-binding Protein, Chain A"/>
    <property type="match status" value="1"/>
</dbReference>
<dbReference type="InterPro" id="IPR011576">
    <property type="entry name" value="Pyridox_Oxase_N"/>
</dbReference>
<accession>E5XRL9</accession>
<keyword evidence="1" id="KW-0175">Coiled coil</keyword>
<dbReference type="PANTHER" id="PTHR42815:SF2">
    <property type="entry name" value="FAD-BINDING, PUTATIVE (AFU_ORTHOLOGUE AFUA_6G07600)-RELATED"/>
    <property type="match status" value="1"/>
</dbReference>
<dbReference type="SUPFAM" id="SSF50475">
    <property type="entry name" value="FMN-binding split barrel"/>
    <property type="match status" value="1"/>
</dbReference>
<evidence type="ECO:0000256" key="1">
    <source>
        <dbReference type="SAM" id="Coils"/>
    </source>
</evidence>
<proteinExistence type="predicted"/>